<protein>
    <submittedName>
        <fullName evidence="1">Uncharacterized protein</fullName>
    </submittedName>
</protein>
<evidence type="ECO:0000313" key="1">
    <source>
        <dbReference type="EMBL" id="MCJ8738237.1"/>
    </source>
</evidence>
<keyword evidence="2" id="KW-1185">Reference proteome</keyword>
<evidence type="ECO:0000313" key="2">
    <source>
        <dbReference type="Proteomes" id="UP000830395"/>
    </source>
</evidence>
<name>A0ACC5YRL0_9TELE</name>
<comment type="caution">
    <text evidence="1">The sequence shown here is derived from an EMBL/GenBank/DDBJ whole genome shotgun (WGS) entry which is preliminary data.</text>
</comment>
<sequence>MDTAWSSFLFQTTPTQTHLEGSLQSELMQVHASSPQSPPTEHIATPPSTVDTTALSEDPVPEKPPVRPGRAAHICAICNKQFKNSYNLRRHQSVHTGVRLKGGSAQNREGGSKEATEPLSLLHLSIVPPTSGLPTPPPQQPLLTHDTSDLAMTSTVTPLPPPTAIVMPTGEPVQRPVNPTPNANVVRKNHACETCGKAFRDVYHLNRHRLSHSDEKPFSCPVCQQRFKRKDRMSHHVRSHQGGVEKPYVCPHCAKAFSRPDHLNSHVRQVHSTERPFKCPTCESSFATKDRLRAHMIRHEEKVPCHICGKLLSAAYITDHMRKHHGQEWKESGFGSSGSVLVCHLCGVHCKTLTQLQGHMGTHNPPGSSSGEGAPDGTVGLSSSSSSMAPAPAVFVSTNTMVDLLVTDCSCIAQEPQS</sequence>
<dbReference type="Proteomes" id="UP000830395">
    <property type="component" value="Chromosome 12"/>
</dbReference>
<reference evidence="1" key="1">
    <citation type="submission" date="2020-02" db="EMBL/GenBank/DDBJ databases">
        <title>Genome sequencing of the panga catfish, Pangasius djambal.</title>
        <authorList>
            <person name="Wen M."/>
            <person name="Zahm M."/>
            <person name="Roques C."/>
            <person name="Cabau C."/>
            <person name="Klopp C."/>
            <person name="Donnadieu C."/>
            <person name="Jouanno E."/>
            <person name="Avarre J.-C."/>
            <person name="Campet M."/>
            <person name="Ha T."/>
            <person name="Dugue R."/>
            <person name="Lampietro C."/>
            <person name="Louis A."/>
            <person name="Herpin A."/>
            <person name="Echchiki A."/>
            <person name="Berthelot C."/>
            <person name="Parey E."/>
            <person name="Roest-Crollius H."/>
            <person name="Braasch I."/>
            <person name="Postlethwait J.H."/>
            <person name="Bobe J."/>
            <person name="Montfort J."/>
            <person name="Bouchez O."/>
            <person name="Begum T."/>
            <person name="Schartl M."/>
            <person name="Gustiano R."/>
            <person name="Guiguen Y."/>
        </authorList>
    </citation>
    <scope>NUCLEOTIDE SEQUENCE</scope>
    <source>
        <strain evidence="1">Pdj_M5554</strain>
    </source>
</reference>
<dbReference type="EMBL" id="CM040986">
    <property type="protein sequence ID" value="MCJ8738237.1"/>
    <property type="molecule type" value="Genomic_DNA"/>
</dbReference>
<proteinExistence type="predicted"/>
<organism evidence="1 2">
    <name type="scientific">Pangasius djambal</name>
    <dbReference type="NCBI Taxonomy" id="1691987"/>
    <lineage>
        <taxon>Eukaryota</taxon>
        <taxon>Metazoa</taxon>
        <taxon>Chordata</taxon>
        <taxon>Craniata</taxon>
        <taxon>Vertebrata</taxon>
        <taxon>Euteleostomi</taxon>
        <taxon>Actinopterygii</taxon>
        <taxon>Neopterygii</taxon>
        <taxon>Teleostei</taxon>
        <taxon>Ostariophysi</taxon>
        <taxon>Siluriformes</taxon>
        <taxon>Pangasiidae</taxon>
        <taxon>Pangasius</taxon>
    </lineage>
</organism>
<accession>A0ACC5YRL0</accession>
<gene>
    <name evidence="1" type="ORF">PDJAM_G00033320</name>
</gene>